<dbReference type="GO" id="GO:0001868">
    <property type="term" value="P:regulation of complement activation, lectin pathway"/>
    <property type="evidence" value="ECO:0007669"/>
    <property type="project" value="UniProtKB-ARBA"/>
</dbReference>
<evidence type="ECO:0000256" key="1">
    <source>
        <dbReference type="ARBA" id="ARBA00002219"/>
    </source>
</evidence>
<feature type="domain" description="Fucolectin tachylectin-4 pentraxin-1" evidence="8">
    <location>
        <begin position="168"/>
        <end position="317"/>
    </location>
</feature>
<dbReference type="InterPro" id="IPR051941">
    <property type="entry name" value="BG_Antigen-Binding_Lectin"/>
</dbReference>
<reference evidence="9 10" key="1">
    <citation type="submission" date="2020-08" db="EMBL/GenBank/DDBJ databases">
        <authorList>
            <person name="Hejnol A."/>
        </authorList>
    </citation>
    <scope>NUCLEOTIDE SEQUENCE [LARGE SCALE GENOMIC DNA]</scope>
</reference>
<dbReference type="Proteomes" id="UP000549394">
    <property type="component" value="Unassembled WGS sequence"/>
</dbReference>
<proteinExistence type="inferred from homology"/>
<dbReference type="InterPro" id="IPR006585">
    <property type="entry name" value="FTP1"/>
</dbReference>
<evidence type="ECO:0000259" key="8">
    <source>
        <dbReference type="SMART" id="SM00607"/>
    </source>
</evidence>
<dbReference type="OrthoDB" id="6102375at2759"/>
<protein>
    <recommendedName>
        <fullName evidence="8">Fucolectin tachylectin-4 pentraxin-1 domain-containing protein</fullName>
    </recommendedName>
</protein>
<organism evidence="9 10">
    <name type="scientific">Dimorphilus gyrociliatus</name>
    <dbReference type="NCBI Taxonomy" id="2664684"/>
    <lineage>
        <taxon>Eukaryota</taxon>
        <taxon>Metazoa</taxon>
        <taxon>Spiralia</taxon>
        <taxon>Lophotrochozoa</taxon>
        <taxon>Annelida</taxon>
        <taxon>Polychaeta</taxon>
        <taxon>Polychaeta incertae sedis</taxon>
        <taxon>Dinophilidae</taxon>
        <taxon>Dimorphilus</taxon>
    </lineage>
</organism>
<keyword evidence="7" id="KW-1015">Disulfide bond</keyword>
<comment type="caution">
    <text evidence="9">The sequence shown here is derived from an EMBL/GenBank/DDBJ whole genome shotgun (WGS) entry which is preliminary data.</text>
</comment>
<dbReference type="SMART" id="SM00607">
    <property type="entry name" value="FTP"/>
    <property type="match status" value="1"/>
</dbReference>
<evidence type="ECO:0000256" key="5">
    <source>
        <dbReference type="ARBA" id="ARBA00022734"/>
    </source>
</evidence>
<dbReference type="Gene3D" id="2.60.120.260">
    <property type="entry name" value="Galactose-binding domain-like"/>
    <property type="match status" value="2"/>
</dbReference>
<evidence type="ECO:0000313" key="9">
    <source>
        <dbReference type="EMBL" id="CAD5126894.1"/>
    </source>
</evidence>
<name>A0A7I8WFE0_9ANNE</name>
<comment type="subunit">
    <text evidence="3">Homotrimer.</text>
</comment>
<evidence type="ECO:0000313" key="10">
    <source>
        <dbReference type="Proteomes" id="UP000549394"/>
    </source>
</evidence>
<evidence type="ECO:0000256" key="6">
    <source>
        <dbReference type="ARBA" id="ARBA00022837"/>
    </source>
</evidence>
<dbReference type="EMBL" id="CAJFCJ010000099">
    <property type="protein sequence ID" value="CAD5126894.1"/>
    <property type="molecule type" value="Genomic_DNA"/>
</dbReference>
<gene>
    <name evidence="9" type="ORF">DGYR_LOCUS14111</name>
</gene>
<comment type="function">
    <text evidence="1">Acts as a defensive agent. Recognizes blood group fucosylated oligosaccharides including A, B, H and Lewis B-type antigens. Does not recognize Lewis A antigen and has low affinity for monovalent haptens.</text>
</comment>
<evidence type="ECO:0000256" key="3">
    <source>
        <dbReference type="ARBA" id="ARBA00011233"/>
    </source>
</evidence>
<dbReference type="PANTHER" id="PTHR45713">
    <property type="entry name" value="FTP DOMAIN-CONTAINING PROTEIN"/>
    <property type="match status" value="1"/>
</dbReference>
<accession>A0A7I8WFE0</accession>
<dbReference type="InterPro" id="IPR008979">
    <property type="entry name" value="Galactose-bd-like_sf"/>
</dbReference>
<dbReference type="PANTHER" id="PTHR45713:SF6">
    <property type="entry name" value="F5_8 TYPE C DOMAIN-CONTAINING PROTEIN"/>
    <property type="match status" value="1"/>
</dbReference>
<keyword evidence="5" id="KW-0430">Lectin</keyword>
<comment type="similarity">
    <text evidence="2">Belongs to the fucolectin family.</text>
</comment>
<dbReference type="GO" id="GO:0046872">
    <property type="term" value="F:metal ion binding"/>
    <property type="evidence" value="ECO:0007669"/>
    <property type="project" value="UniProtKB-KW"/>
</dbReference>
<keyword evidence="6" id="KW-0106">Calcium</keyword>
<dbReference type="GO" id="GO:0010185">
    <property type="term" value="P:regulation of cellular defense response"/>
    <property type="evidence" value="ECO:0007669"/>
    <property type="project" value="UniProtKB-ARBA"/>
</dbReference>
<sequence>MLKDIIWIFFYFPIGLHSTQFMHVNLAYKQSTNISSLYETSLVHLAVNGEFNPVYQNFGRCSHSLIENKPWYLILLDKSYIIKTIRILNRATHPEALQNIIIGTQLTKDISVTDFSKYQQFSTISGGVLHSRTVTMHYTEKPHYASSIIIYRNEYGKLTLCQVEMWNLNNIAKDKIASVSSQYNSHAKASNAVDDEVCSLFEQNGLYCIHSEDEIEPWWKVDLEKMSVVYAVTIIGRGEIISDRLKNLRVAVSTNDETPTPQTSLKCGLYDGPLPLYTTIRCPKSTVGRYLSTTKIFNTNSQALIICEVDVFGFYLDGNFTINTIFYNETNYLYKTNVLTQDCNKHKKATTDISNFQISSFQLTIQGVNIENACKMGVFDLISSFKVDFREFINDCKLLHAVDGYFTERDMLDTCTYQCNCDINNCQSFSIVYSSNMDMLHKEIFIFFKY</sequence>
<evidence type="ECO:0000256" key="7">
    <source>
        <dbReference type="ARBA" id="ARBA00023157"/>
    </source>
</evidence>
<keyword evidence="10" id="KW-1185">Reference proteome</keyword>
<dbReference type="GO" id="GO:0042806">
    <property type="term" value="F:fucose binding"/>
    <property type="evidence" value="ECO:0007669"/>
    <property type="project" value="UniProtKB-ARBA"/>
</dbReference>
<evidence type="ECO:0000256" key="2">
    <source>
        <dbReference type="ARBA" id="ARBA00010147"/>
    </source>
</evidence>
<dbReference type="AlphaFoldDB" id="A0A7I8WFE0"/>
<keyword evidence="4" id="KW-0479">Metal-binding</keyword>
<evidence type="ECO:0000256" key="4">
    <source>
        <dbReference type="ARBA" id="ARBA00022723"/>
    </source>
</evidence>
<dbReference type="Pfam" id="PF22633">
    <property type="entry name" value="F5_F8_type_C_2"/>
    <property type="match status" value="1"/>
</dbReference>
<dbReference type="SUPFAM" id="SSF49785">
    <property type="entry name" value="Galactose-binding domain-like"/>
    <property type="match status" value="2"/>
</dbReference>